<evidence type="ECO:0000313" key="1">
    <source>
        <dbReference type="EMBL" id="KAG7302081.1"/>
    </source>
</evidence>
<accession>A0ABQ7QA17</accession>
<name>A0ABQ7QA17_PLUXY</name>
<comment type="caution">
    <text evidence="1">The sequence shown here is derived from an EMBL/GenBank/DDBJ whole genome shotgun (WGS) entry which is preliminary data.</text>
</comment>
<dbReference type="Proteomes" id="UP000823941">
    <property type="component" value="Chromosome 18"/>
</dbReference>
<keyword evidence="2" id="KW-1185">Reference proteome</keyword>
<protein>
    <submittedName>
        <fullName evidence="1">Uncharacterized protein</fullName>
    </submittedName>
</protein>
<evidence type="ECO:0000313" key="2">
    <source>
        <dbReference type="Proteomes" id="UP000823941"/>
    </source>
</evidence>
<reference evidence="1 2" key="1">
    <citation type="submission" date="2021-06" db="EMBL/GenBank/DDBJ databases">
        <title>A haploid diamondback moth (Plutella xylostella L.) genome assembly resolves 31 chromosomes and identifies a diamide resistance mutation.</title>
        <authorList>
            <person name="Ward C.M."/>
            <person name="Perry K.D."/>
            <person name="Baker G."/>
            <person name="Powis K."/>
            <person name="Heckel D.G."/>
            <person name="Baxter S.W."/>
        </authorList>
    </citation>
    <scope>NUCLEOTIDE SEQUENCE [LARGE SCALE GENOMIC DNA]</scope>
    <source>
        <strain evidence="1 2">LV</strain>
        <tissue evidence="1">Single pupa</tissue>
    </source>
</reference>
<sequence>MNALAGLLLISSTPSGSNKQYASIALLQAEVALYLQALAAMYQKYSLSVAMVNTLHFLLSHAVTGGPWNKYL</sequence>
<dbReference type="EMBL" id="JAHIBW010000018">
    <property type="protein sequence ID" value="KAG7302081.1"/>
    <property type="molecule type" value="Genomic_DNA"/>
</dbReference>
<proteinExistence type="predicted"/>
<gene>
    <name evidence="1" type="ORF">JYU34_013541</name>
</gene>
<organism evidence="1 2">
    <name type="scientific">Plutella xylostella</name>
    <name type="common">Diamondback moth</name>
    <name type="synonym">Plutella maculipennis</name>
    <dbReference type="NCBI Taxonomy" id="51655"/>
    <lineage>
        <taxon>Eukaryota</taxon>
        <taxon>Metazoa</taxon>
        <taxon>Ecdysozoa</taxon>
        <taxon>Arthropoda</taxon>
        <taxon>Hexapoda</taxon>
        <taxon>Insecta</taxon>
        <taxon>Pterygota</taxon>
        <taxon>Neoptera</taxon>
        <taxon>Endopterygota</taxon>
        <taxon>Lepidoptera</taxon>
        <taxon>Glossata</taxon>
        <taxon>Ditrysia</taxon>
        <taxon>Yponomeutoidea</taxon>
        <taxon>Plutellidae</taxon>
        <taxon>Plutella</taxon>
    </lineage>
</organism>